<feature type="compositionally biased region" description="Basic residues" evidence="1">
    <location>
        <begin position="17"/>
        <end position="33"/>
    </location>
</feature>
<dbReference type="Proteomes" id="UP000030645">
    <property type="component" value="Unassembled WGS sequence"/>
</dbReference>
<name>W9REC4_9ROSA</name>
<organism evidence="2 3">
    <name type="scientific">Morus notabilis</name>
    <dbReference type="NCBI Taxonomy" id="981085"/>
    <lineage>
        <taxon>Eukaryota</taxon>
        <taxon>Viridiplantae</taxon>
        <taxon>Streptophyta</taxon>
        <taxon>Embryophyta</taxon>
        <taxon>Tracheophyta</taxon>
        <taxon>Spermatophyta</taxon>
        <taxon>Magnoliopsida</taxon>
        <taxon>eudicotyledons</taxon>
        <taxon>Gunneridae</taxon>
        <taxon>Pentapetalae</taxon>
        <taxon>rosids</taxon>
        <taxon>fabids</taxon>
        <taxon>Rosales</taxon>
        <taxon>Moraceae</taxon>
        <taxon>Moreae</taxon>
        <taxon>Morus</taxon>
    </lineage>
</organism>
<sequence length="260" mass="29374">MHVASNNNPGDCNNSIRKGRRGRTSRAAMKKNKNITYPTTKRPLPLPKNTEKSSTTSNISNIIVSGETKDKEKEAIVLENSELEKWLEREYPDWCIISSPKEHDSCLDGKILEIYEEGSGNVSSTSDVVEFESEHKDREKEAIVLDNLELEKWLDRELMGLNDVIGDHGVEEYPEWCITASPDEHDSCLDGKILEIYKEGSGDMSSTSDVIEAESENKDQNDDELAMLDAEELLDKEIMWLRNVLVDDQGGVWGGKRIQK</sequence>
<keyword evidence="3" id="KW-1185">Reference proteome</keyword>
<proteinExistence type="predicted"/>
<gene>
    <name evidence="2" type="ORF">L484_013199</name>
</gene>
<dbReference type="AlphaFoldDB" id="W9REC4"/>
<reference evidence="3" key="1">
    <citation type="submission" date="2013-01" db="EMBL/GenBank/DDBJ databases">
        <title>Draft Genome Sequence of a Mulberry Tree, Morus notabilis C.K. Schneid.</title>
        <authorList>
            <person name="He N."/>
            <person name="Zhao S."/>
        </authorList>
    </citation>
    <scope>NUCLEOTIDE SEQUENCE</scope>
</reference>
<feature type="compositionally biased region" description="Polar residues" evidence="1">
    <location>
        <begin position="1"/>
        <end position="16"/>
    </location>
</feature>
<accession>W9REC4</accession>
<evidence type="ECO:0000313" key="3">
    <source>
        <dbReference type="Proteomes" id="UP000030645"/>
    </source>
</evidence>
<evidence type="ECO:0000256" key="1">
    <source>
        <dbReference type="SAM" id="MobiDB-lite"/>
    </source>
</evidence>
<evidence type="ECO:0000313" key="2">
    <source>
        <dbReference type="EMBL" id="EXB86669.1"/>
    </source>
</evidence>
<dbReference type="EMBL" id="KE344918">
    <property type="protein sequence ID" value="EXB86669.1"/>
    <property type="molecule type" value="Genomic_DNA"/>
</dbReference>
<feature type="region of interest" description="Disordered" evidence="1">
    <location>
        <begin position="1"/>
        <end position="55"/>
    </location>
</feature>
<protein>
    <submittedName>
        <fullName evidence="2">Uncharacterized protein</fullName>
    </submittedName>
</protein>